<keyword evidence="2" id="KW-1185">Reference proteome</keyword>
<proteinExistence type="predicted"/>
<dbReference type="EMBL" id="OBEJ01000002">
    <property type="protein sequence ID" value="SNZ13120.1"/>
    <property type="molecule type" value="Genomic_DNA"/>
</dbReference>
<sequence>MTERDIDRSDAIEVLEGYIDEVSRRPDADDLSPVDLKRDWASDL</sequence>
<gene>
    <name evidence="1" type="ORF">SAMN06269185_2049</name>
</gene>
<organism evidence="1 2">
    <name type="scientific">Natronoarchaeum philippinense</name>
    <dbReference type="NCBI Taxonomy" id="558529"/>
    <lineage>
        <taxon>Archaea</taxon>
        <taxon>Methanobacteriati</taxon>
        <taxon>Methanobacteriota</taxon>
        <taxon>Stenosarchaea group</taxon>
        <taxon>Halobacteria</taxon>
        <taxon>Halobacteriales</taxon>
        <taxon>Natronoarchaeaceae</taxon>
    </lineage>
</organism>
<evidence type="ECO:0000313" key="2">
    <source>
        <dbReference type="Proteomes" id="UP000219453"/>
    </source>
</evidence>
<evidence type="ECO:0000313" key="1">
    <source>
        <dbReference type="EMBL" id="SNZ13120.1"/>
    </source>
</evidence>
<dbReference type="AlphaFoldDB" id="A0A285NUG8"/>
<dbReference type="Proteomes" id="UP000219453">
    <property type="component" value="Unassembled WGS sequence"/>
</dbReference>
<reference evidence="2" key="1">
    <citation type="submission" date="2017-09" db="EMBL/GenBank/DDBJ databases">
        <authorList>
            <person name="Varghese N."/>
            <person name="Submissions S."/>
        </authorList>
    </citation>
    <scope>NUCLEOTIDE SEQUENCE [LARGE SCALE GENOMIC DNA]</scope>
    <source>
        <strain evidence="2">DSM 27208</strain>
    </source>
</reference>
<dbReference type="RefSeq" id="WP_259370015.1">
    <property type="nucleotide sequence ID" value="NZ_OBEJ01000002.1"/>
</dbReference>
<protein>
    <submittedName>
        <fullName evidence="1">Uncharacterized protein</fullName>
    </submittedName>
</protein>
<name>A0A285NUG8_NATPI</name>
<accession>A0A285NUG8</accession>